<reference evidence="2 3" key="1">
    <citation type="submission" date="2017-06" db="EMBL/GenBank/DDBJ databases">
        <authorList>
            <person name="Kim H.J."/>
            <person name="Triplett B.A."/>
        </authorList>
    </citation>
    <scope>NUCLEOTIDE SEQUENCE [LARGE SCALE GENOMIC DNA]</scope>
    <source>
        <strain evidence="2 3">DSM 13116</strain>
    </source>
</reference>
<feature type="transmembrane region" description="Helical" evidence="1">
    <location>
        <begin position="151"/>
        <end position="171"/>
    </location>
</feature>
<keyword evidence="1" id="KW-0812">Transmembrane</keyword>
<dbReference type="InterPro" id="IPR017516">
    <property type="entry name" value="AbrB_dup"/>
</dbReference>
<proteinExistence type="predicted"/>
<dbReference type="NCBIfam" id="TIGR03082">
    <property type="entry name" value="Gneg_AbrB_dup"/>
    <property type="match status" value="2"/>
</dbReference>
<evidence type="ECO:0000256" key="1">
    <source>
        <dbReference type="SAM" id="Phobius"/>
    </source>
</evidence>
<keyword evidence="1" id="KW-0472">Membrane</keyword>
<protein>
    <recommendedName>
        <fullName evidence="4">Ammonia monooxygenase</fullName>
    </recommendedName>
</protein>
<dbReference type="RefSeq" id="WP_089271758.1">
    <property type="nucleotide sequence ID" value="NZ_FZOC01000001.1"/>
</dbReference>
<dbReference type="AlphaFoldDB" id="A0A238Y6P6"/>
<keyword evidence="3" id="KW-1185">Reference proteome</keyword>
<feature type="transmembrane region" description="Helical" evidence="1">
    <location>
        <begin position="31"/>
        <end position="50"/>
    </location>
</feature>
<feature type="transmembrane region" description="Helical" evidence="1">
    <location>
        <begin position="183"/>
        <end position="202"/>
    </location>
</feature>
<evidence type="ECO:0000313" key="2">
    <source>
        <dbReference type="EMBL" id="SNR66471.1"/>
    </source>
</evidence>
<keyword evidence="1" id="KW-1133">Transmembrane helix</keyword>
<feature type="transmembrane region" description="Helical" evidence="1">
    <location>
        <begin position="235"/>
        <end position="252"/>
    </location>
</feature>
<dbReference type="GO" id="GO:0010468">
    <property type="term" value="P:regulation of gene expression"/>
    <property type="evidence" value="ECO:0007669"/>
    <property type="project" value="InterPro"/>
</dbReference>
<dbReference type="EMBL" id="FZOC01000001">
    <property type="protein sequence ID" value="SNR66471.1"/>
    <property type="molecule type" value="Genomic_DNA"/>
</dbReference>
<dbReference type="OrthoDB" id="9809910at2"/>
<feature type="transmembrane region" description="Helical" evidence="1">
    <location>
        <begin position="264"/>
        <end position="285"/>
    </location>
</feature>
<dbReference type="InterPro" id="IPR007820">
    <property type="entry name" value="AbrB_fam"/>
</dbReference>
<feature type="transmembrane region" description="Helical" evidence="1">
    <location>
        <begin position="57"/>
        <end position="81"/>
    </location>
</feature>
<feature type="transmembrane region" description="Helical" evidence="1">
    <location>
        <begin position="209"/>
        <end position="229"/>
    </location>
</feature>
<gene>
    <name evidence="2" type="ORF">SAMN04488503_0715</name>
</gene>
<evidence type="ECO:0000313" key="3">
    <source>
        <dbReference type="Proteomes" id="UP000198324"/>
    </source>
</evidence>
<organism evidence="2 3">
    <name type="scientific">Humidesulfovibrio mexicanus</name>
    <dbReference type="NCBI Taxonomy" id="147047"/>
    <lineage>
        <taxon>Bacteria</taxon>
        <taxon>Pseudomonadati</taxon>
        <taxon>Thermodesulfobacteriota</taxon>
        <taxon>Desulfovibrionia</taxon>
        <taxon>Desulfovibrionales</taxon>
        <taxon>Desulfovibrionaceae</taxon>
        <taxon>Humidesulfovibrio</taxon>
    </lineage>
</organism>
<dbReference type="PIRSF" id="PIRSF038991">
    <property type="entry name" value="Protein_AbrB"/>
    <property type="match status" value="1"/>
</dbReference>
<dbReference type="PANTHER" id="PTHR38457:SF1">
    <property type="entry name" value="REGULATOR ABRB-RELATED"/>
    <property type="match status" value="1"/>
</dbReference>
<feature type="transmembrane region" description="Helical" evidence="1">
    <location>
        <begin position="328"/>
        <end position="345"/>
    </location>
</feature>
<name>A0A238Y6P6_9BACT</name>
<dbReference type="PANTHER" id="PTHR38457">
    <property type="entry name" value="REGULATOR ABRB-RELATED"/>
    <property type="match status" value="1"/>
</dbReference>
<dbReference type="Pfam" id="PF05145">
    <property type="entry name" value="AbrB"/>
    <property type="match status" value="1"/>
</dbReference>
<dbReference type="GO" id="GO:0016020">
    <property type="term" value="C:membrane"/>
    <property type="evidence" value="ECO:0007669"/>
    <property type="project" value="InterPro"/>
</dbReference>
<sequence length="361" mass="37169">MSDISAAIQWAALVILSVLLAAALEWASFPAAMLLGPMLAGVAFALRGASLSVPRQAFIGAQAVIGCLVALTFSPATLVALARDWPLMLLVIALVIVFGAAVGMALMRFGSLPGNTAAWGTSPGGAAAMTAMAESFGADIRMVAFMQYLRVFIVILTASAVSWLLLGHAAAPPARSWSPGFDAPLLPLAQTLALVGAGVLAARCRRMPAGALLVPMLAGAGLNSQGIISITLPPWLLWCAYASLGWYIGLKFTRQTVAYALRAVPQLLLATFSLMALCGGAAWMLHAWAGVDALSAYLATSPGGLDSVAVIAVGSGCDVGFVLALQTLRLFAVVLAGPLVARLVCRVNGRSARGMVQAARQ</sequence>
<feature type="transmembrane region" description="Helical" evidence="1">
    <location>
        <begin position="87"/>
        <end position="107"/>
    </location>
</feature>
<accession>A0A238Y6P6</accession>
<dbReference type="Proteomes" id="UP000198324">
    <property type="component" value="Unassembled WGS sequence"/>
</dbReference>
<evidence type="ECO:0008006" key="4">
    <source>
        <dbReference type="Google" id="ProtNLM"/>
    </source>
</evidence>